<dbReference type="InterPro" id="IPR052715">
    <property type="entry name" value="RAYT_transposase"/>
</dbReference>
<evidence type="ECO:0000313" key="3">
    <source>
        <dbReference type="Proteomes" id="UP001172082"/>
    </source>
</evidence>
<accession>A0ABT8KTU0</accession>
<dbReference type="PANTHER" id="PTHR36966:SF1">
    <property type="entry name" value="REP-ASSOCIATED TYROSINE TRANSPOSASE"/>
    <property type="match status" value="1"/>
</dbReference>
<reference evidence="2" key="1">
    <citation type="submission" date="2023-06" db="EMBL/GenBank/DDBJ databases">
        <title>Genomic of Parafulvivirga corallium.</title>
        <authorList>
            <person name="Wang G."/>
        </authorList>
    </citation>
    <scope>NUCLEOTIDE SEQUENCE</scope>
    <source>
        <strain evidence="2">BMA10</strain>
    </source>
</reference>
<dbReference type="Gene3D" id="3.30.70.1290">
    <property type="entry name" value="Transposase IS200-like"/>
    <property type="match status" value="1"/>
</dbReference>
<dbReference type="PANTHER" id="PTHR36966">
    <property type="entry name" value="REP-ASSOCIATED TYROSINE TRANSPOSASE"/>
    <property type="match status" value="1"/>
</dbReference>
<dbReference type="SMART" id="SM01321">
    <property type="entry name" value="Y1_Tnp"/>
    <property type="match status" value="1"/>
</dbReference>
<name>A0ABT8KTU0_9BACT</name>
<protein>
    <submittedName>
        <fullName evidence="2">Transposase</fullName>
    </submittedName>
</protein>
<feature type="domain" description="Transposase IS200-like" evidence="1">
    <location>
        <begin position="22"/>
        <end position="180"/>
    </location>
</feature>
<dbReference type="Proteomes" id="UP001172082">
    <property type="component" value="Unassembled WGS sequence"/>
</dbReference>
<sequence>MKDLYQNKYRIATTRASWWDYGWNATYFVTICTQDRICYFGNIKKGEMRLSEIGVIANTCWLEIPKHFPFVKLGNHIIMPNHVHGIIIIDKPGDGRLDDDQETQNFVSLPPQSHNDHTKPKNKFGPQSKNLASIIRGFKIGVTKNARHIHADFAWQPRYHDHIIRNYPSFQNISNYIKNNPSKWSEDRFHRS</sequence>
<dbReference type="SUPFAM" id="SSF143422">
    <property type="entry name" value="Transposase IS200-like"/>
    <property type="match status" value="1"/>
</dbReference>
<comment type="caution">
    <text evidence="2">The sequence shown here is derived from an EMBL/GenBank/DDBJ whole genome shotgun (WGS) entry which is preliminary data.</text>
</comment>
<gene>
    <name evidence="2" type="ORF">QQ008_18590</name>
</gene>
<proteinExistence type="predicted"/>
<dbReference type="InterPro" id="IPR002686">
    <property type="entry name" value="Transposase_17"/>
</dbReference>
<evidence type="ECO:0000259" key="1">
    <source>
        <dbReference type="SMART" id="SM01321"/>
    </source>
</evidence>
<dbReference type="InterPro" id="IPR036515">
    <property type="entry name" value="Transposase_17_sf"/>
</dbReference>
<organism evidence="2 3">
    <name type="scientific">Splendidivirga corallicola</name>
    <dbReference type="NCBI Taxonomy" id="3051826"/>
    <lineage>
        <taxon>Bacteria</taxon>
        <taxon>Pseudomonadati</taxon>
        <taxon>Bacteroidota</taxon>
        <taxon>Cytophagia</taxon>
        <taxon>Cytophagales</taxon>
        <taxon>Splendidivirgaceae</taxon>
        <taxon>Splendidivirga</taxon>
    </lineage>
</organism>
<keyword evidence="3" id="KW-1185">Reference proteome</keyword>
<evidence type="ECO:0000313" key="2">
    <source>
        <dbReference type="EMBL" id="MDN5203402.1"/>
    </source>
</evidence>
<dbReference type="EMBL" id="JAUJEA010000007">
    <property type="protein sequence ID" value="MDN5203402.1"/>
    <property type="molecule type" value="Genomic_DNA"/>
</dbReference>
<dbReference type="RefSeq" id="WP_346753425.1">
    <property type="nucleotide sequence ID" value="NZ_JAUJEA010000007.1"/>
</dbReference>